<dbReference type="Proteomes" id="UP000790709">
    <property type="component" value="Unassembled WGS sequence"/>
</dbReference>
<reference evidence="1" key="1">
    <citation type="journal article" date="2021" name="New Phytol.">
        <title>Evolutionary innovations through gain and loss of genes in the ectomycorrhizal Boletales.</title>
        <authorList>
            <person name="Wu G."/>
            <person name="Miyauchi S."/>
            <person name="Morin E."/>
            <person name="Kuo A."/>
            <person name="Drula E."/>
            <person name="Varga T."/>
            <person name="Kohler A."/>
            <person name="Feng B."/>
            <person name="Cao Y."/>
            <person name="Lipzen A."/>
            <person name="Daum C."/>
            <person name="Hundley H."/>
            <person name="Pangilinan J."/>
            <person name="Johnson J."/>
            <person name="Barry K."/>
            <person name="LaButti K."/>
            <person name="Ng V."/>
            <person name="Ahrendt S."/>
            <person name="Min B."/>
            <person name="Choi I.G."/>
            <person name="Park H."/>
            <person name="Plett J.M."/>
            <person name="Magnuson J."/>
            <person name="Spatafora J.W."/>
            <person name="Nagy L.G."/>
            <person name="Henrissat B."/>
            <person name="Grigoriev I.V."/>
            <person name="Yang Z.L."/>
            <person name="Xu J."/>
            <person name="Martin F.M."/>
        </authorList>
    </citation>
    <scope>NUCLEOTIDE SEQUENCE</scope>
    <source>
        <strain evidence="1">KUC20120723A-06</strain>
    </source>
</reference>
<gene>
    <name evidence="1" type="ORF">BV22DRAFT_926886</name>
</gene>
<sequence>MENSEKEGGGTTRPRPSALGPLVISSTGSDSTVTRTAVPVSDAHRISVTSMSCAETTIFDSKQPVPCIRILSNRANSTGLSFRRSPTTLTAAPPSYRRVCSPAHRARWRSSSEWSEASVKDRQMRTVGARCRT</sequence>
<organism evidence="1 2">
    <name type="scientific">Leucogyrophana mollusca</name>
    <dbReference type="NCBI Taxonomy" id="85980"/>
    <lineage>
        <taxon>Eukaryota</taxon>
        <taxon>Fungi</taxon>
        <taxon>Dikarya</taxon>
        <taxon>Basidiomycota</taxon>
        <taxon>Agaricomycotina</taxon>
        <taxon>Agaricomycetes</taxon>
        <taxon>Agaricomycetidae</taxon>
        <taxon>Boletales</taxon>
        <taxon>Boletales incertae sedis</taxon>
        <taxon>Leucogyrophana</taxon>
    </lineage>
</organism>
<name>A0ACB8AXC1_9AGAM</name>
<comment type="caution">
    <text evidence="1">The sequence shown here is derived from an EMBL/GenBank/DDBJ whole genome shotgun (WGS) entry which is preliminary data.</text>
</comment>
<evidence type="ECO:0000313" key="1">
    <source>
        <dbReference type="EMBL" id="KAH7917829.1"/>
    </source>
</evidence>
<protein>
    <submittedName>
        <fullName evidence="1">Uncharacterized protein</fullName>
    </submittedName>
</protein>
<keyword evidence="2" id="KW-1185">Reference proteome</keyword>
<proteinExistence type="predicted"/>
<dbReference type="EMBL" id="MU266926">
    <property type="protein sequence ID" value="KAH7917829.1"/>
    <property type="molecule type" value="Genomic_DNA"/>
</dbReference>
<evidence type="ECO:0000313" key="2">
    <source>
        <dbReference type="Proteomes" id="UP000790709"/>
    </source>
</evidence>
<accession>A0ACB8AXC1</accession>